<dbReference type="AlphaFoldDB" id="A0AAD5TKR8"/>
<name>A0AAD5TKR8_9FUNG</name>
<sequence length="136" mass="14069">MLTGPDYTPPTNGAPYNLKPFTNSSIFSTGEPGLLAPYFFDNGALRQNLYMSAWVNGAPVQVANLTNIISTGFYFGGSTTVPSDTGPNSTATTTSATATPTATPTETGVNSSGRRVALNNWTWVGAMALGVAAVVL</sequence>
<evidence type="ECO:0000313" key="2">
    <source>
        <dbReference type="EMBL" id="KAJ3179571.1"/>
    </source>
</evidence>
<feature type="compositionally biased region" description="Low complexity" evidence="1">
    <location>
        <begin position="89"/>
        <end position="105"/>
    </location>
</feature>
<proteinExistence type="predicted"/>
<gene>
    <name evidence="2" type="ORF">HDU87_002777</name>
</gene>
<reference evidence="2" key="1">
    <citation type="submission" date="2020-05" db="EMBL/GenBank/DDBJ databases">
        <title>Phylogenomic resolution of chytrid fungi.</title>
        <authorList>
            <person name="Stajich J.E."/>
            <person name="Amses K."/>
            <person name="Simmons R."/>
            <person name="Seto K."/>
            <person name="Myers J."/>
            <person name="Bonds A."/>
            <person name="Quandt C.A."/>
            <person name="Barry K."/>
            <person name="Liu P."/>
            <person name="Grigoriev I."/>
            <person name="Longcore J.E."/>
            <person name="James T.Y."/>
        </authorList>
    </citation>
    <scope>NUCLEOTIDE SEQUENCE</scope>
    <source>
        <strain evidence="2">JEL0379</strain>
    </source>
</reference>
<evidence type="ECO:0000313" key="3">
    <source>
        <dbReference type="Proteomes" id="UP001212152"/>
    </source>
</evidence>
<keyword evidence="3" id="KW-1185">Reference proteome</keyword>
<protein>
    <submittedName>
        <fullName evidence="2">Uncharacterized protein</fullName>
    </submittedName>
</protein>
<feature type="region of interest" description="Disordered" evidence="1">
    <location>
        <begin position="83"/>
        <end position="111"/>
    </location>
</feature>
<dbReference type="Proteomes" id="UP001212152">
    <property type="component" value="Unassembled WGS sequence"/>
</dbReference>
<accession>A0AAD5TKR8</accession>
<dbReference type="EMBL" id="JADGJQ010000020">
    <property type="protein sequence ID" value="KAJ3179571.1"/>
    <property type="molecule type" value="Genomic_DNA"/>
</dbReference>
<comment type="caution">
    <text evidence="2">The sequence shown here is derived from an EMBL/GenBank/DDBJ whole genome shotgun (WGS) entry which is preliminary data.</text>
</comment>
<evidence type="ECO:0000256" key="1">
    <source>
        <dbReference type="SAM" id="MobiDB-lite"/>
    </source>
</evidence>
<organism evidence="2 3">
    <name type="scientific">Geranomyces variabilis</name>
    <dbReference type="NCBI Taxonomy" id="109894"/>
    <lineage>
        <taxon>Eukaryota</taxon>
        <taxon>Fungi</taxon>
        <taxon>Fungi incertae sedis</taxon>
        <taxon>Chytridiomycota</taxon>
        <taxon>Chytridiomycota incertae sedis</taxon>
        <taxon>Chytridiomycetes</taxon>
        <taxon>Spizellomycetales</taxon>
        <taxon>Powellomycetaceae</taxon>
        <taxon>Geranomyces</taxon>
    </lineage>
</organism>